<evidence type="ECO:0000313" key="2">
    <source>
        <dbReference type="EMBL" id="CAB9531185.1"/>
    </source>
</evidence>
<organism evidence="2 3">
    <name type="scientific">Seminavis robusta</name>
    <dbReference type="NCBI Taxonomy" id="568900"/>
    <lineage>
        <taxon>Eukaryota</taxon>
        <taxon>Sar</taxon>
        <taxon>Stramenopiles</taxon>
        <taxon>Ochrophyta</taxon>
        <taxon>Bacillariophyta</taxon>
        <taxon>Bacillariophyceae</taxon>
        <taxon>Bacillariophycidae</taxon>
        <taxon>Naviculales</taxon>
        <taxon>Naviculaceae</taxon>
        <taxon>Seminavis</taxon>
    </lineage>
</organism>
<keyword evidence="3" id="KW-1185">Reference proteome</keyword>
<dbReference type="AlphaFoldDB" id="A0A9N8F5F0"/>
<dbReference type="InterPro" id="IPR003615">
    <property type="entry name" value="HNH_nuc"/>
</dbReference>
<comment type="caution">
    <text evidence="2">The sequence shown here is derived from an EMBL/GenBank/DDBJ whole genome shotgun (WGS) entry which is preliminary data.</text>
</comment>
<reference evidence="2" key="1">
    <citation type="submission" date="2020-06" db="EMBL/GenBank/DDBJ databases">
        <authorList>
            <consortium name="Plant Systems Biology data submission"/>
        </authorList>
    </citation>
    <scope>NUCLEOTIDE SEQUENCE</scope>
    <source>
        <strain evidence="2">D6</strain>
    </source>
</reference>
<evidence type="ECO:0000259" key="1">
    <source>
        <dbReference type="Pfam" id="PF13391"/>
    </source>
</evidence>
<dbReference type="EMBL" id="CAICTM010003308">
    <property type="protein sequence ID" value="CAB9531185.1"/>
    <property type="molecule type" value="Genomic_DNA"/>
</dbReference>
<dbReference type="Proteomes" id="UP001153069">
    <property type="component" value="Unassembled WGS sequence"/>
</dbReference>
<dbReference type="OrthoDB" id="10019539at2759"/>
<proteinExistence type="predicted"/>
<dbReference type="Pfam" id="PF13391">
    <property type="entry name" value="HNH_2"/>
    <property type="match status" value="1"/>
</dbReference>
<name>A0A9N8F5F0_9STRA</name>
<sequence length="277" mass="31112">MSQLCIAMENLNRARQIAYPSTPEHNVSPWDSDSFEHMLQSSPTMSHQRGAIHQDALNSLNPLLLNPWSTDAPTFQATMGVPRMNENRKKSAKHYNRYKKRKNLAQCSITGIWGDCNKVIGAHLLPVGTTTTNVQIVLNMVGKLNDPRNVIPMLETIENAYDQLRLCIVLHDLDGGGNKVTLRILDSALKDEIVDSTMTFGALAGNPFDLPERGENNEGPLQAMSVLPCTDSICRSQKKELAPLERGLEWNRTKPYPIRFTTGHKQDYFPEDGFLHF</sequence>
<feature type="domain" description="HNH nuclease" evidence="1">
    <location>
        <begin position="107"/>
        <end position="169"/>
    </location>
</feature>
<accession>A0A9N8F5F0</accession>
<evidence type="ECO:0000313" key="3">
    <source>
        <dbReference type="Proteomes" id="UP001153069"/>
    </source>
</evidence>
<gene>
    <name evidence="2" type="ORF">SEMRO_3310_G346560.1</name>
</gene>
<protein>
    <recommendedName>
        <fullName evidence="1">HNH nuclease domain-containing protein</fullName>
    </recommendedName>
</protein>